<evidence type="ECO:0000313" key="3">
    <source>
        <dbReference type="Proteomes" id="UP000464658"/>
    </source>
</evidence>
<dbReference type="PANTHER" id="PTHR43814">
    <property type="entry name" value="ARGININOSUCCINATE LYASE"/>
    <property type="match status" value="1"/>
</dbReference>
<keyword evidence="1" id="KW-0456">Lyase</keyword>
<dbReference type="GO" id="GO:0004056">
    <property type="term" value="F:argininosuccinate lyase activity"/>
    <property type="evidence" value="ECO:0007669"/>
    <property type="project" value="InterPro"/>
</dbReference>
<reference evidence="2 3" key="1">
    <citation type="submission" date="2019-12" db="EMBL/GenBank/DDBJ databases">
        <title>Full genome sequence of a Bacillus safensis strain isolated from commercially available natto in Indonesia.</title>
        <authorList>
            <person name="Yoshida M."/>
            <person name="Uomi M."/>
            <person name="Waturangi D."/>
            <person name="Ekaputri J.J."/>
            <person name="Setiamarga D.H.E."/>
        </authorList>
    </citation>
    <scope>NUCLEOTIDE SEQUENCE [LARGE SCALE GENOMIC DNA]</scope>
    <source>
        <strain evidence="2 3">IDN1</strain>
    </source>
</reference>
<dbReference type="PANTHER" id="PTHR43814:SF1">
    <property type="entry name" value="ARGININOSUCCINATE LYASE"/>
    <property type="match status" value="1"/>
</dbReference>
<evidence type="ECO:0008006" key="4">
    <source>
        <dbReference type="Google" id="ProtNLM"/>
    </source>
</evidence>
<accession>A0A5S9MFX0</accession>
<name>A0A5S9MFX0_BACIA</name>
<dbReference type="InterPro" id="IPR008948">
    <property type="entry name" value="L-Aspartase-like"/>
</dbReference>
<dbReference type="SUPFAM" id="SSF48557">
    <property type="entry name" value="L-aspartase-like"/>
    <property type="match status" value="1"/>
</dbReference>
<dbReference type="Proteomes" id="UP000464658">
    <property type="component" value="Chromosome"/>
</dbReference>
<proteinExistence type="predicted"/>
<evidence type="ECO:0000256" key="1">
    <source>
        <dbReference type="ARBA" id="ARBA00023239"/>
    </source>
</evidence>
<dbReference type="EMBL" id="AP021906">
    <property type="protein sequence ID" value="BBP91522.1"/>
    <property type="molecule type" value="Genomic_DNA"/>
</dbReference>
<dbReference type="InterPro" id="IPR009049">
    <property type="entry name" value="Argininosuccinate_lyase"/>
</dbReference>
<evidence type="ECO:0000313" key="2">
    <source>
        <dbReference type="EMBL" id="BBP91522.1"/>
    </source>
</evidence>
<gene>
    <name evidence="2" type="ORF">BsIDN1_51400</name>
</gene>
<dbReference type="Gene3D" id="1.20.200.10">
    <property type="entry name" value="Fumarase/aspartase (Central domain)"/>
    <property type="match status" value="1"/>
</dbReference>
<organism evidence="2 3">
    <name type="scientific">Bacillus safensis</name>
    <dbReference type="NCBI Taxonomy" id="561879"/>
    <lineage>
        <taxon>Bacteria</taxon>
        <taxon>Bacillati</taxon>
        <taxon>Bacillota</taxon>
        <taxon>Bacilli</taxon>
        <taxon>Bacillales</taxon>
        <taxon>Bacillaceae</taxon>
        <taxon>Bacillus</taxon>
    </lineage>
</organism>
<dbReference type="GO" id="GO:0005829">
    <property type="term" value="C:cytosol"/>
    <property type="evidence" value="ECO:0007669"/>
    <property type="project" value="TreeGrafter"/>
</dbReference>
<sequence length="104" mass="11864">MYGNLMGLLTIMKGLPLTYNKDLQEDKEGMFDTVKTIAGSLQIFTGMIQTMTVNEDVMKKRQQKKISQTQQKWQTTLRKKACHSVKHTKSLASLCIHVFKKASI</sequence>
<dbReference type="AlphaFoldDB" id="A0A5S9MFX0"/>
<protein>
    <recommendedName>
        <fullName evidence="4">Argininosuccinate lyase</fullName>
    </recommendedName>
</protein>
<dbReference type="GO" id="GO:0042450">
    <property type="term" value="P:L-arginine biosynthetic process via ornithine"/>
    <property type="evidence" value="ECO:0007669"/>
    <property type="project" value="InterPro"/>
</dbReference>